<dbReference type="InterPro" id="IPR012985">
    <property type="entry name" value="Peptidase_S64_Ssy5"/>
</dbReference>
<feature type="compositionally biased region" description="Low complexity" evidence="1">
    <location>
        <begin position="91"/>
        <end position="103"/>
    </location>
</feature>
<feature type="region of interest" description="Disordered" evidence="1">
    <location>
        <begin position="1"/>
        <end position="76"/>
    </location>
</feature>
<keyword evidence="2" id="KW-0378">Hydrolase</keyword>
<dbReference type="HOGENOM" id="CLU_012881_0_0_1"/>
<keyword evidence="2" id="KW-0645">Protease</keyword>
<feature type="compositionally biased region" description="Low complexity" evidence="1">
    <location>
        <begin position="23"/>
        <end position="41"/>
    </location>
</feature>
<evidence type="ECO:0000313" key="2">
    <source>
        <dbReference type="EMBL" id="CCA38259.1"/>
    </source>
</evidence>
<sequence>MRRLITPWSRKKSEEDLQELNPASTDETFAAESSSSDATAENVIESNELRPQVTQQTAGADDTKTTSTTKSSFQYGYNSNPNSLFSKYNSSASTNISSNPSSNTGDRKRYFGTGTSISSLGRPLRVLIEEEMEDQDERIEGEEEMAHSAKSSRLKNRTSSMVSSAINSNFIIEEEVSVTSLPFSNNSSLYDQSLAEQQSSQQLSSNRIATTSTSVPGSLTTDELIETIEKQLRILASNVLSVVLQINQSIINCTRASLMIIEYIDSTIAQIGRNERLKFLPPRQFCTIESLGLRKFVKSILLLIDVILRDEVYRHSRSLILSKSLELMVKLKLSNSKQLTPCLFPIGCTSQPLPNQDKINMIMEQLASEGSGISDQEGAFVAPVLRGFGEPSLSILTFIYGFPQVSKEHIKIVNLFHGMSEDMHFMCQQNAIKPAATKFKAPFRISNSLLPPISMSISTCESSGLSGTLGGYLYPKIPKDTKNEKLLSDLNSTFAITCAHVLLDTSGKATSNITSASDTSRIAVPSAVLINLYRKALYQERNRYQEYSEEYQAYNRVVEDINVLFPPQQLVFLQKLPLDSDNKYRKLKIKRNLPSKDFGKVTWAERVIDEESGELSDLAIVKLDTKDKTLRVSNHLGDDVSYNEYDPSLIMSNLYVKKVIDLDTLDKRAGGGGTTCAGGLKVFKYGSTTKYTSGNLNGVRLVYWNEGKLQSSKFVVRSSNYSQKLGGNSNAESIDNNGVGFASAGDSGAWILSKLQDVREYQSFTEKLGEATMSIFDFHGLKQETSTTGLGVVGMIHSYDGEFKQFGLFTPMTSILQRLQRVTNVEWCVAGCEDGDVDTEGEHELSDLEQLHMHSDSD</sequence>
<reference evidence="2 3" key="1">
    <citation type="journal article" date="2011" name="J. Biotechnol.">
        <title>High-quality genome sequence of Pichia pastoris CBS7435.</title>
        <authorList>
            <person name="Kuberl A."/>
            <person name="Schneider J."/>
            <person name="Thallinger G.G."/>
            <person name="Anderl I."/>
            <person name="Wibberg D."/>
            <person name="Hajek T."/>
            <person name="Jaenicke S."/>
            <person name="Brinkrolf K."/>
            <person name="Goesmann A."/>
            <person name="Szczepanowski R."/>
            <person name="Puhler A."/>
            <person name="Schwab H."/>
            <person name="Glieder A."/>
            <person name="Pichler H."/>
        </authorList>
    </citation>
    <scope>NUCLEOTIDE SEQUENCE [LARGE SCALE GENOMIC DNA]</scope>
    <source>
        <strain evidence="3">ATCC 76273 / CBS 7435 / CECT 11047 / NRRL Y-11430 / Wegner 21-1</strain>
    </source>
</reference>
<proteinExistence type="predicted"/>
<feature type="region of interest" description="Disordered" evidence="1">
    <location>
        <begin position="91"/>
        <end position="115"/>
    </location>
</feature>
<gene>
    <name evidence="2" type="primary">SSY5</name>
    <name evidence="2" type="ordered locus">PP7435_Chr2-0572</name>
</gene>
<dbReference type="AlphaFoldDB" id="F2QS81"/>
<dbReference type="Pfam" id="PF08192">
    <property type="entry name" value="Peptidase_S64"/>
    <property type="match status" value="1"/>
</dbReference>
<reference evidence="2 3" key="3">
    <citation type="journal article" date="2016" name="FEMS Yeast Res.">
        <title>Curation of the genome annotation of Pichia pastoris (Komagataella phaffii) CBS7435 from gene level to protein function.</title>
        <authorList>
            <person name="Valli M."/>
            <person name="Tatto N.E."/>
            <person name="Peymann A."/>
            <person name="Gruber C."/>
            <person name="Landes N."/>
            <person name="Ekker H."/>
            <person name="Thallinger G.G."/>
            <person name="Mattanovich D."/>
            <person name="Gasser B."/>
            <person name="Graf A.B."/>
        </authorList>
    </citation>
    <scope>GENOME REANNOTATION</scope>
    <source>
        <strain evidence="2 3">ATCC 76273 / CBS 7435 / CECT 11047 / NRRL Y-11430 / Wegner 21-1</strain>
    </source>
</reference>
<dbReference type="Proteomes" id="UP000006853">
    <property type="component" value="Chromosome 2"/>
</dbReference>
<dbReference type="GO" id="GO:0008233">
    <property type="term" value="F:peptidase activity"/>
    <property type="evidence" value="ECO:0007669"/>
    <property type="project" value="UniProtKB-KW"/>
</dbReference>
<dbReference type="GO" id="GO:0006508">
    <property type="term" value="P:proteolysis"/>
    <property type="evidence" value="ECO:0007669"/>
    <property type="project" value="UniProtKB-KW"/>
</dbReference>
<dbReference type="EMBL" id="FR839629">
    <property type="protein sequence ID" value="CCA38259.1"/>
    <property type="molecule type" value="Genomic_DNA"/>
</dbReference>
<evidence type="ECO:0000256" key="1">
    <source>
        <dbReference type="SAM" id="MobiDB-lite"/>
    </source>
</evidence>
<keyword evidence="3" id="KW-1185">Reference proteome</keyword>
<reference key="2">
    <citation type="submission" date="2011-04" db="EMBL/GenBank/DDBJ databases">
        <title>High-quality genome sequence of Pichia pastoris CBS 7435.</title>
        <authorList>
            <person name="Kueberl A."/>
            <person name="Schneider J."/>
            <person name="Thallinger G.G."/>
            <person name="Anderl I."/>
            <person name="Wibberg D."/>
            <person name="Hajek T."/>
            <person name="Jaenicke S."/>
            <person name="Brinkrolf K."/>
            <person name="Goesmann A."/>
            <person name="Szczepanowski R."/>
            <person name="Puehler A."/>
            <person name="Schwab H."/>
            <person name="Glieder A."/>
            <person name="Pichler H."/>
        </authorList>
    </citation>
    <scope>NUCLEOTIDE SEQUENCE</scope>
    <source>
        <strain>CBS 7435</strain>
    </source>
</reference>
<evidence type="ECO:0000313" key="3">
    <source>
        <dbReference type="Proteomes" id="UP000006853"/>
    </source>
</evidence>
<name>F2QS81_KOMPC</name>
<dbReference type="MEROPS" id="S64.001"/>
<protein>
    <submittedName>
        <fullName evidence="2">SPS plasma membrane amino acid sensor system serine protease</fullName>
    </submittedName>
</protein>
<accession>F2QS81</accession>
<organism evidence="2 3">
    <name type="scientific">Komagataella phaffii (strain ATCC 76273 / CBS 7435 / CECT 11047 / NRRL Y-11430 / Wegner 21-1)</name>
    <name type="common">Yeast</name>
    <name type="synonym">Pichia pastoris</name>
    <dbReference type="NCBI Taxonomy" id="981350"/>
    <lineage>
        <taxon>Eukaryota</taxon>
        <taxon>Fungi</taxon>
        <taxon>Dikarya</taxon>
        <taxon>Ascomycota</taxon>
        <taxon>Saccharomycotina</taxon>
        <taxon>Pichiomycetes</taxon>
        <taxon>Pichiales</taxon>
        <taxon>Pichiaceae</taxon>
        <taxon>Komagataella</taxon>
    </lineage>
</organism>